<evidence type="ECO:0000313" key="2">
    <source>
        <dbReference type="Proteomes" id="UP000302218"/>
    </source>
</evidence>
<dbReference type="Proteomes" id="UP000302218">
    <property type="component" value="Plasmid pNVE500"/>
</dbReference>
<name>A0A4P8WM79_9EURY</name>
<dbReference type="OrthoDB" id="205338at2157"/>
<dbReference type="KEGG" id="nvr:FEJ81_20465"/>
<dbReference type="RefSeq" id="WP_138247077.1">
    <property type="nucleotide sequence ID" value="NZ_CP040331.1"/>
</dbReference>
<geneLocation type="plasmid" evidence="2">
    <name>pnve500</name>
</geneLocation>
<dbReference type="EMBL" id="CP040331">
    <property type="protein sequence ID" value="QCS44678.1"/>
    <property type="molecule type" value="Genomic_DNA"/>
</dbReference>
<dbReference type="GeneID" id="40267701"/>
<accession>A0A4P8WM79</accession>
<keyword evidence="1" id="KW-0614">Plasmid</keyword>
<dbReference type="AlphaFoldDB" id="A0A4P8WM79"/>
<proteinExistence type="predicted"/>
<protein>
    <submittedName>
        <fullName evidence="1">Uncharacterized protein</fullName>
    </submittedName>
</protein>
<evidence type="ECO:0000313" key="1">
    <source>
        <dbReference type="EMBL" id="QCS44678.1"/>
    </source>
</evidence>
<reference evidence="2" key="1">
    <citation type="submission" date="2019-05" db="EMBL/GenBank/DDBJ databases">
        <title>Genome sequence and methylation pattern of the halophilic Archaeon Natrinema versiforme BOL5-4.</title>
        <authorList>
            <person name="DasSarma P."/>
            <person name="Anton B.P."/>
            <person name="DasSarma S.L."/>
            <person name="Martinez F.L."/>
            <person name="Guzman D."/>
            <person name="Roberts R.J."/>
            <person name="DasSarma S."/>
        </authorList>
    </citation>
    <scope>NUCLEOTIDE SEQUENCE [LARGE SCALE GENOMIC DNA]</scope>
    <source>
        <strain evidence="2">BOL5-4</strain>
        <plasmid evidence="2">pnve500</plasmid>
    </source>
</reference>
<organism evidence="1 2">
    <name type="scientific">Natrinema versiforme</name>
    <dbReference type="NCBI Taxonomy" id="88724"/>
    <lineage>
        <taxon>Archaea</taxon>
        <taxon>Methanobacteriati</taxon>
        <taxon>Methanobacteriota</taxon>
        <taxon>Stenosarchaea group</taxon>
        <taxon>Halobacteria</taxon>
        <taxon>Halobacteriales</taxon>
        <taxon>Natrialbaceae</taxon>
        <taxon>Natrinema</taxon>
    </lineage>
</organism>
<gene>
    <name evidence="1" type="ORF">FEJ81_20465</name>
</gene>
<sequence>MATPVDSVHYTGTNYEGRFGQLCKYIPFLDASAPDGWVVMKRSFEGTIWLHLETDITIHCQKSADGWNVTLVDNHTGTKYRALPTNANRWNAYGAIRSFFDGEPLLPA</sequence>